<organism evidence="3">
    <name type="scientific">viral metagenome</name>
    <dbReference type="NCBI Taxonomy" id="1070528"/>
    <lineage>
        <taxon>unclassified sequences</taxon>
        <taxon>metagenomes</taxon>
        <taxon>organismal metagenomes</taxon>
    </lineage>
</organism>
<feature type="region of interest" description="Disordered" evidence="1">
    <location>
        <begin position="620"/>
        <end position="658"/>
    </location>
</feature>
<proteinExistence type="predicted"/>
<name>A0A6C0JD42_9ZZZZ</name>
<evidence type="ECO:0000256" key="2">
    <source>
        <dbReference type="SAM" id="Phobius"/>
    </source>
</evidence>
<feature type="compositionally biased region" description="Basic residues" evidence="1">
    <location>
        <begin position="621"/>
        <end position="658"/>
    </location>
</feature>
<reference evidence="3" key="1">
    <citation type="journal article" date="2020" name="Nature">
        <title>Giant virus diversity and host interactions through global metagenomics.</title>
        <authorList>
            <person name="Schulz F."/>
            <person name="Roux S."/>
            <person name="Paez-Espino D."/>
            <person name="Jungbluth S."/>
            <person name="Walsh D.A."/>
            <person name="Denef V.J."/>
            <person name="McMahon K.D."/>
            <person name="Konstantinidis K.T."/>
            <person name="Eloe-Fadrosh E.A."/>
            <person name="Kyrpides N.C."/>
            <person name="Woyke T."/>
        </authorList>
    </citation>
    <scope>NUCLEOTIDE SEQUENCE</scope>
    <source>
        <strain evidence="3">GVMAG-M-3300025880-76</strain>
    </source>
</reference>
<keyword evidence="2" id="KW-0472">Membrane</keyword>
<protein>
    <submittedName>
        <fullName evidence="3">Uncharacterized protein</fullName>
    </submittedName>
</protein>
<keyword evidence="2" id="KW-0812">Transmembrane</keyword>
<accession>A0A6C0JD42</accession>
<dbReference type="EMBL" id="MN740361">
    <property type="protein sequence ID" value="QHU02646.1"/>
    <property type="molecule type" value="Genomic_DNA"/>
</dbReference>
<feature type="transmembrane region" description="Helical" evidence="2">
    <location>
        <begin position="547"/>
        <end position="568"/>
    </location>
</feature>
<sequence>MVSEDNGPQGEVGEVGEGKVEVEQIIKNLMTDKKFLAAASAKVEELASDNSNEDNAKFIAEMCNQYTIIQNYIKSLLNTELSVGIGAVAGKKFGKKKIESTDKHYLQESLSTLKANKDIIAKTQLFVTNNGQIPIEKYQADYKKIANAILKFTPQDEKVVSFANNREVMGHLREGYKKIGCHELTHPPSPNNGVVQTGGMNLGVIAAATMYVFAGFIAQTATAEGISAHKSASALTSSSNTSLASSVVGAVEGLAVNNPVTASLVTGAAAVAATFSAPVAGPVAALGTAMTFTGVAIGTNLVVNLDYGVKALGNVMVEGEKTLGLEDLKAVRDAWGKNMKNVVGISRAAIEYANTELTDTIKPLAYINNDVPTDEQQGTFKKARVLYKTTLELKGILKLIDYSRDNMRSSLTDMSEATYNQNKQTIDNYLQNDQVDIEKELHNMVGSDEKFKAFSQIMRRVEAFGTDSTMTIMSLTITPEEMETLEYVVNALESQNLSDSFTFSRTSEDTKGLDTQLVNQIVGILKNVINHAQDVTVQSANSVVSTILLAIGVAVASITGIGVAISAYGQRKPEQTQTTNANTGTNAKKGTKANTVTNAVPLVNAVPEVTVVEAKLVSGGKKTKGNKKVKKGKTIKKKHNRKITKKRALRKKHKKTRR</sequence>
<evidence type="ECO:0000256" key="1">
    <source>
        <dbReference type="SAM" id="MobiDB-lite"/>
    </source>
</evidence>
<dbReference type="AlphaFoldDB" id="A0A6C0JD42"/>
<evidence type="ECO:0000313" key="3">
    <source>
        <dbReference type="EMBL" id="QHU02646.1"/>
    </source>
</evidence>
<keyword evidence="2" id="KW-1133">Transmembrane helix</keyword>